<dbReference type="InterPro" id="IPR007816">
    <property type="entry name" value="ResB-like_domain"/>
</dbReference>
<evidence type="ECO:0000313" key="8">
    <source>
        <dbReference type="EMBL" id="SBV92196.1"/>
    </source>
</evidence>
<feature type="transmembrane region" description="Helical" evidence="6">
    <location>
        <begin position="122"/>
        <end position="141"/>
    </location>
</feature>
<dbReference type="InterPro" id="IPR023494">
    <property type="entry name" value="Cyt_c_bgen_Ccs1/CcsB/ResB"/>
</dbReference>
<name>A0A212IYB2_9DELT</name>
<keyword evidence="2 6" id="KW-0812">Transmembrane</keyword>
<accession>A0A212IYB2</accession>
<evidence type="ECO:0000256" key="6">
    <source>
        <dbReference type="SAM" id="Phobius"/>
    </source>
</evidence>
<evidence type="ECO:0000256" key="4">
    <source>
        <dbReference type="ARBA" id="ARBA00022989"/>
    </source>
</evidence>
<feature type="transmembrane region" description="Helical" evidence="6">
    <location>
        <begin position="78"/>
        <end position="102"/>
    </location>
</feature>
<comment type="subcellular location">
    <subcellularLocation>
        <location evidence="1">Membrane</location>
        <topology evidence="1">Multi-pass membrane protein</topology>
    </subcellularLocation>
</comment>
<keyword evidence="3" id="KW-0201">Cytochrome c-type biogenesis</keyword>
<dbReference type="GO" id="GO:0016020">
    <property type="term" value="C:membrane"/>
    <property type="evidence" value="ECO:0007669"/>
    <property type="project" value="UniProtKB-SubCell"/>
</dbReference>
<reference evidence="8" key="1">
    <citation type="submission" date="2016-04" db="EMBL/GenBank/DDBJ databases">
        <authorList>
            <person name="Evans L.H."/>
            <person name="Alamgir A."/>
            <person name="Owens N."/>
            <person name="Weber N.D."/>
            <person name="Virtaneva K."/>
            <person name="Barbian K."/>
            <person name="Babar A."/>
            <person name="Rosenke K."/>
        </authorList>
    </citation>
    <scope>NUCLEOTIDE SEQUENCE</scope>
    <source>
        <strain evidence="8">86</strain>
    </source>
</reference>
<dbReference type="Pfam" id="PF05140">
    <property type="entry name" value="ResB"/>
    <property type="match status" value="1"/>
</dbReference>
<dbReference type="EMBL" id="FLUQ01000001">
    <property type="protein sequence ID" value="SBV92196.1"/>
    <property type="molecule type" value="Genomic_DNA"/>
</dbReference>
<dbReference type="GO" id="GO:0017004">
    <property type="term" value="P:cytochrome complex assembly"/>
    <property type="evidence" value="ECO:0007669"/>
    <property type="project" value="UniProtKB-KW"/>
</dbReference>
<evidence type="ECO:0000256" key="3">
    <source>
        <dbReference type="ARBA" id="ARBA00022748"/>
    </source>
</evidence>
<dbReference type="PANTHER" id="PTHR31566:SF5">
    <property type="entry name" value="RESB-LIKE DOMAIN-CONTAINING PROTEIN"/>
    <property type="match status" value="1"/>
</dbReference>
<feature type="domain" description="ResB-like" evidence="7">
    <location>
        <begin position="326"/>
        <end position="375"/>
    </location>
</feature>
<organism evidence="8">
    <name type="scientific">uncultured delta proteobacterium</name>
    <dbReference type="NCBI Taxonomy" id="34034"/>
    <lineage>
        <taxon>Bacteria</taxon>
        <taxon>Deltaproteobacteria</taxon>
        <taxon>environmental samples</taxon>
    </lineage>
</organism>
<keyword evidence="5 6" id="KW-0472">Membrane</keyword>
<dbReference type="AlphaFoldDB" id="A0A212IYB2"/>
<gene>
    <name evidence="8" type="ORF">KL86DPRO_10320</name>
</gene>
<feature type="transmembrane region" description="Helical" evidence="6">
    <location>
        <begin position="153"/>
        <end position="174"/>
    </location>
</feature>
<dbReference type="PANTHER" id="PTHR31566">
    <property type="entry name" value="CYTOCHROME C BIOGENESIS PROTEIN CCS1, CHLOROPLASTIC"/>
    <property type="match status" value="1"/>
</dbReference>
<evidence type="ECO:0000256" key="2">
    <source>
        <dbReference type="ARBA" id="ARBA00022692"/>
    </source>
</evidence>
<evidence type="ECO:0000256" key="1">
    <source>
        <dbReference type="ARBA" id="ARBA00004141"/>
    </source>
</evidence>
<protein>
    <recommendedName>
        <fullName evidence="7">ResB-like domain-containing protein</fullName>
    </recommendedName>
</protein>
<feature type="transmembrane region" description="Helical" evidence="6">
    <location>
        <begin position="48"/>
        <end position="66"/>
    </location>
</feature>
<sequence>MEQKKRPLWQPPWQYKESALLVAGIAAAGFALQLAIGHFNFFLLHYPANAGIAAALVLLLGLSAFARKTVVFQWLSGIPFCVSCIAALLLFGLIMGLTPQMVRVDPHAHSVFADLGFTTVTRSWPFVLLYGTTLVSLGLVIVRRLTAFRKRDLAFYCNHLGLWILLLAAGFGAADMQRFVMHIREGELEWRVYSAKNDVLELPIAIRLKDFAMEEYPPKLVIINRQNGKPQPEDKPYYLQIDAKHPAGNVGEWAVTIDEYIHEAVRAGDGYKASPMPASTPAARVTAKNTRTGATKSGWICGGGTIPGFFAGLDLEGTLTMVMTQPEPKRFLSDITVLTQDGHKEDARLEVNKPLSVGPWMLYQYSYDDQAGKMSTYSSIELVRDAWLWPAYAGIFLMGIGALWLIWAGTGRQRGGRPGEDNDLG</sequence>
<proteinExistence type="predicted"/>
<evidence type="ECO:0000256" key="5">
    <source>
        <dbReference type="ARBA" id="ARBA00023136"/>
    </source>
</evidence>
<feature type="transmembrane region" description="Helical" evidence="6">
    <location>
        <begin position="20"/>
        <end position="42"/>
    </location>
</feature>
<feature type="transmembrane region" description="Helical" evidence="6">
    <location>
        <begin position="387"/>
        <end position="407"/>
    </location>
</feature>
<keyword evidence="4 6" id="KW-1133">Transmembrane helix</keyword>
<evidence type="ECO:0000259" key="7">
    <source>
        <dbReference type="Pfam" id="PF05140"/>
    </source>
</evidence>